<protein>
    <submittedName>
        <fullName evidence="8">EGF-like domain-containing protein</fullName>
    </submittedName>
</protein>
<accession>A0A158PGF5</accession>
<name>A0A158PGF5_ANGCS</name>
<feature type="disulfide bond" evidence="4">
    <location>
        <begin position="180"/>
        <end position="189"/>
    </location>
</feature>
<dbReference type="EMBL" id="UYYA01003854">
    <property type="protein sequence ID" value="VDM56773.1"/>
    <property type="molecule type" value="Genomic_DNA"/>
</dbReference>
<dbReference type="PROSITE" id="PS00022">
    <property type="entry name" value="EGF_1"/>
    <property type="match status" value="2"/>
</dbReference>
<evidence type="ECO:0000256" key="1">
    <source>
        <dbReference type="ARBA" id="ARBA00022536"/>
    </source>
</evidence>
<gene>
    <name evidence="6" type="ORF">ACOC_LOCUS5188</name>
</gene>
<organism evidence="8">
    <name type="scientific">Angiostrongylus costaricensis</name>
    <name type="common">Nematode worm</name>
    <dbReference type="NCBI Taxonomy" id="334426"/>
    <lineage>
        <taxon>Eukaryota</taxon>
        <taxon>Metazoa</taxon>
        <taxon>Ecdysozoa</taxon>
        <taxon>Nematoda</taxon>
        <taxon>Chromadorea</taxon>
        <taxon>Rhabditida</taxon>
        <taxon>Rhabditina</taxon>
        <taxon>Rhabditomorpha</taxon>
        <taxon>Strongyloidea</taxon>
        <taxon>Metastrongylidae</taxon>
        <taxon>Angiostrongylus</taxon>
    </lineage>
</organism>
<dbReference type="STRING" id="334426.A0A158PGF5"/>
<dbReference type="SMART" id="SM00181">
    <property type="entry name" value="EGF"/>
    <property type="match status" value="7"/>
</dbReference>
<evidence type="ECO:0000313" key="6">
    <source>
        <dbReference type="EMBL" id="VDM56773.1"/>
    </source>
</evidence>
<dbReference type="GO" id="GO:0008045">
    <property type="term" value="P:motor neuron axon guidance"/>
    <property type="evidence" value="ECO:0007669"/>
    <property type="project" value="TreeGrafter"/>
</dbReference>
<dbReference type="InterPro" id="IPR000742">
    <property type="entry name" value="EGF"/>
</dbReference>
<dbReference type="PROSITE" id="PS01186">
    <property type="entry name" value="EGF_2"/>
    <property type="match status" value="1"/>
</dbReference>
<dbReference type="InterPro" id="IPR051216">
    <property type="entry name" value="Teneurin"/>
</dbReference>
<sequence length="1409" mass="154316">MLKAIKAPEGSVKLKIDEVLTKPDAQLLPDNSQCAHLNYCSHVGNCQGGICLCPANRVGLDCSIVIGCPSNCSNNGVCDIMNKCVCHDGWSSADCSIPLCRYDCHGHGRCVSKNECECYAGWGGEFCDEPDCEEGSCLHGQCLSSKCQCSNGWQGSRCSIPVCRNCSINGRCLAPERCDCFEGYHGEDCSICQGPRCQSCDFDCAHGVCERETRTCSCARGWSGAACDVCRSANCQVKSSVLYIMPSTADREDVNVVVNVFGTEFPRTPSSSYTCIFGASYSKGKRISSTVVRCRVPKQLTLGRHLFNLAPEGSISVIPNFDVRPIHFTIYDSCSPSFCKGVCVGPLCVCPKGTTGINCDVFEIIPSIDRHFLEYQKASTAVEGSPYIVVLPTMPGSLYHVNSTINDLHFDSARGIIEWAQPIGSYTPYMITVVSNSLSGESSVSWNVTVEPSYTVDVTSVKNVPGLSTMRIVGKLRGLKNNYAAPVKLSIKRMDQEKLMKIPVKSDGDTFTYDFIPDQGGNYTVAASHPGVSLTSDGVQFEVQPLQLSIDSDSQSAIVRAVNSCHVNMLRPRNGTVVIEKMENSVSFVGNAPNWRDEAVSLLICGNRRELWRNQLNPQTSSLTAVPSVIALPFGSVQSKSFEVVVRIPIYYIGATNKFNVSICVKDSYDYSAGNGDDTAVLSVSNTALGVDIVRSNMKLNSMQPYGFSFFHYGYRGDSVTYGIIPAKLLEDFASFPLSEGFYQITAKAPNHRTVSEVVHKPSARSVPVNASFWIAVEWKGSTPSASAYCDAHVFSLPFVFVADDSHSVQQMSFDVVAQTKTLTAERTQWKICDDSNRPYPVTYSTRVTCDCAQGARSNCRKKYKSAAACGSAWKRIFDDTVSLQVLSTFFLLLTDCRTVHVNLTELGEAMQCVSSLESECPILRHRKRSIDNRHKDLESYGPLDVINHKIFPPSIIDRLDVNSGVVEEFLLSISDNSELGIAISTTEAEKLKDDNLVQLWNATVTEWTSGRMESPGENVGILYADAKQLVVTADRLQSLTRQNGAADPFSLLHEYAGQILTTRDNRDEECMSAAVLIEPHLIYEDSTLTIDVFIESLQDSTLTNIDLSIDFVRNDMFVPPISFGVGPSWSAGINTISGFLLHFVNGDVSKLPTSPFSSMTAIMNIGYSRLDNVRVLHADFDLVTSSRAAPFEIVRMEVDGKQIGKNPIIVIPSRSSYFTRNSAKIANMSVILTVDGQLTAVEDEHVYVIKVAASESDGFIVSSLTDPEPTFFYRPDIGSIVNVIPLQYVASTVKSTSDKRTITILASFRNLLSPGLTGALWGSFKLPPIPADYRLTRVADQRGARSRVLTPVTWTEEQMEGTTLNFIDSGASFPVSDTVYEMEFTEPSQKTAPTFDQTSYRAQASMLA</sequence>
<keyword evidence="3 4" id="KW-1015">Disulfide bond</keyword>
<evidence type="ECO:0000259" key="5">
    <source>
        <dbReference type="PROSITE" id="PS50026"/>
    </source>
</evidence>
<reference evidence="8" key="1">
    <citation type="submission" date="2016-04" db="UniProtKB">
        <authorList>
            <consortium name="WormBaseParasite"/>
        </authorList>
    </citation>
    <scope>IDENTIFICATION</scope>
</reference>
<dbReference type="Gene3D" id="2.10.25.10">
    <property type="entry name" value="Laminin"/>
    <property type="match status" value="4"/>
</dbReference>
<dbReference type="PANTHER" id="PTHR11219:SF69">
    <property type="entry name" value="TENEURIN-A"/>
    <property type="match status" value="1"/>
</dbReference>
<evidence type="ECO:0000313" key="7">
    <source>
        <dbReference type="Proteomes" id="UP000267027"/>
    </source>
</evidence>
<dbReference type="PANTHER" id="PTHR11219">
    <property type="entry name" value="TENEURIN AND N-ACETYLGLUCOSAMINE-1-PHOSPHODIESTER ALPHA-N-ACETYLGLUCOSAMINIDASE"/>
    <property type="match status" value="1"/>
</dbReference>
<keyword evidence="2" id="KW-0677">Repeat</keyword>
<comment type="caution">
    <text evidence="4">Lacks conserved residue(s) required for the propagation of feature annotation.</text>
</comment>
<reference evidence="6 7" key="2">
    <citation type="submission" date="2018-11" db="EMBL/GenBank/DDBJ databases">
        <authorList>
            <consortium name="Pathogen Informatics"/>
        </authorList>
    </citation>
    <scope>NUCLEOTIDE SEQUENCE [LARGE SCALE GENOMIC DNA]</scope>
    <source>
        <strain evidence="6 7">Costa Rica</strain>
    </source>
</reference>
<feature type="domain" description="EGF-like" evidence="5">
    <location>
        <begin position="96"/>
        <end position="128"/>
    </location>
</feature>
<evidence type="ECO:0000256" key="4">
    <source>
        <dbReference type="PROSITE-ProRule" id="PRU00076"/>
    </source>
</evidence>
<dbReference type="OrthoDB" id="5790562at2759"/>
<dbReference type="WBParaSite" id="ACOC_0000518701-mRNA-1">
    <property type="protein sequence ID" value="ACOC_0000518701-mRNA-1"/>
    <property type="gene ID" value="ACOC_0000518701"/>
</dbReference>
<keyword evidence="7" id="KW-1185">Reference proteome</keyword>
<keyword evidence="1 4" id="KW-0245">EGF-like domain</keyword>
<evidence type="ECO:0000256" key="2">
    <source>
        <dbReference type="ARBA" id="ARBA00022737"/>
    </source>
</evidence>
<dbReference type="Proteomes" id="UP000267027">
    <property type="component" value="Unassembled WGS sequence"/>
</dbReference>
<evidence type="ECO:0000313" key="8">
    <source>
        <dbReference type="WBParaSite" id="ACOC_0000518701-mRNA-1"/>
    </source>
</evidence>
<dbReference type="PROSITE" id="PS50026">
    <property type="entry name" value="EGF_3"/>
    <property type="match status" value="2"/>
</dbReference>
<feature type="disulfide bond" evidence="4">
    <location>
        <begin position="100"/>
        <end position="110"/>
    </location>
</feature>
<proteinExistence type="predicted"/>
<feature type="domain" description="EGF-like" evidence="5">
    <location>
        <begin position="154"/>
        <end position="190"/>
    </location>
</feature>
<feature type="disulfide bond" evidence="4">
    <location>
        <begin position="118"/>
        <end position="127"/>
    </location>
</feature>
<evidence type="ECO:0000256" key="3">
    <source>
        <dbReference type="ARBA" id="ARBA00023157"/>
    </source>
</evidence>
<dbReference type="Pfam" id="PF25024">
    <property type="entry name" value="EGF_TEN"/>
    <property type="match status" value="1"/>
</dbReference>